<dbReference type="EMBL" id="REGN01003803">
    <property type="protein sequence ID" value="RNA20697.1"/>
    <property type="molecule type" value="Genomic_DNA"/>
</dbReference>
<protein>
    <submittedName>
        <fullName evidence="1">Uncharacterized protein</fullName>
    </submittedName>
</protein>
<reference evidence="1 2" key="1">
    <citation type="journal article" date="2018" name="Sci. Rep.">
        <title>Genomic signatures of local adaptation to the degree of environmental predictability in rotifers.</title>
        <authorList>
            <person name="Franch-Gras L."/>
            <person name="Hahn C."/>
            <person name="Garcia-Roger E.M."/>
            <person name="Carmona M.J."/>
            <person name="Serra M."/>
            <person name="Gomez A."/>
        </authorList>
    </citation>
    <scope>NUCLEOTIDE SEQUENCE [LARGE SCALE GENOMIC DNA]</scope>
    <source>
        <strain evidence="1">HYR1</strain>
    </source>
</reference>
<evidence type="ECO:0000313" key="1">
    <source>
        <dbReference type="EMBL" id="RNA20697.1"/>
    </source>
</evidence>
<keyword evidence="2" id="KW-1185">Reference proteome</keyword>
<dbReference type="AlphaFoldDB" id="A0A3M7RAZ5"/>
<evidence type="ECO:0000313" key="2">
    <source>
        <dbReference type="Proteomes" id="UP000276133"/>
    </source>
</evidence>
<gene>
    <name evidence="1" type="ORF">BpHYR1_041808</name>
</gene>
<proteinExistence type="predicted"/>
<organism evidence="1 2">
    <name type="scientific">Brachionus plicatilis</name>
    <name type="common">Marine rotifer</name>
    <name type="synonym">Brachionus muelleri</name>
    <dbReference type="NCBI Taxonomy" id="10195"/>
    <lineage>
        <taxon>Eukaryota</taxon>
        <taxon>Metazoa</taxon>
        <taxon>Spiralia</taxon>
        <taxon>Gnathifera</taxon>
        <taxon>Rotifera</taxon>
        <taxon>Eurotatoria</taxon>
        <taxon>Monogononta</taxon>
        <taxon>Pseudotrocha</taxon>
        <taxon>Ploima</taxon>
        <taxon>Brachionidae</taxon>
        <taxon>Brachionus</taxon>
    </lineage>
</organism>
<dbReference type="Proteomes" id="UP000276133">
    <property type="component" value="Unassembled WGS sequence"/>
</dbReference>
<comment type="caution">
    <text evidence="1">The sequence shown here is derived from an EMBL/GenBank/DDBJ whole genome shotgun (WGS) entry which is preliminary data.</text>
</comment>
<sequence length="130" mass="14410">MLSPIGFKHFKAAHCSSSESYTWLISLLRLLGCKPSDSLILGFLLLLSLIFGLSGSLSSPPTLPIFRFGPDGAESARRRNLRAHHRHTLAALHQLNFVLQIAYFVAQGPQLSQFIGFNLFHQNTQAQHLG</sequence>
<accession>A0A3M7RAZ5</accession>
<name>A0A3M7RAZ5_BRAPC</name>